<name>A0AAP0KJF3_9MAGN</name>
<dbReference type="EMBL" id="JBBNAE010000001">
    <property type="protein sequence ID" value="KAK9152734.1"/>
    <property type="molecule type" value="Genomic_DNA"/>
</dbReference>
<dbReference type="InterPro" id="IPR013899">
    <property type="entry name" value="DUF1771"/>
</dbReference>
<dbReference type="SMART" id="SM01162">
    <property type="entry name" value="DUF1771"/>
    <property type="match status" value="1"/>
</dbReference>
<protein>
    <recommendedName>
        <fullName evidence="1">DUF1771 domain-containing protein</fullName>
    </recommendedName>
</protein>
<keyword evidence="3" id="KW-1185">Reference proteome</keyword>
<evidence type="ECO:0000259" key="1">
    <source>
        <dbReference type="SMART" id="SM01162"/>
    </source>
</evidence>
<gene>
    <name evidence="2" type="ORF">Sjap_000214</name>
</gene>
<dbReference type="PANTHER" id="PTHR47872:SF1">
    <property type="entry name" value="NUCLEAR RNA EXPORT FACTOR SDE5-RELATED"/>
    <property type="match status" value="1"/>
</dbReference>
<comment type="caution">
    <text evidence="2">The sequence shown here is derived from an EMBL/GenBank/DDBJ whole genome shotgun (WGS) entry which is preliminary data.</text>
</comment>
<dbReference type="Pfam" id="PF24767">
    <property type="entry name" value="UBA_At5g58720"/>
    <property type="match status" value="1"/>
</dbReference>
<sequence>MEGLSGACGVEYDEEAKVLGKLLDLFGSEFSLKEIASAYCEAGRDGNVAADILCRSQECGSKPGSGLVSSAVLVNGGSAIPEMSEVMVERRKNGSRGGIGSKTKWVSVSLGTVSSVLGKDYSKPTVLQNGKCETTKPVKLNSDEFPVTELWGEEESLDSTASKEQMHHEMEDFLQKMLGNGYKLGVDVIREVLGCCGYDMKKSMEKLLDISASRTLNKCDDIVECSAENSIGNISRPESQLNTENLQLMDISPGNEIKPLTQDQDKERYDLPKELLASLFCVSKRFEKSPPKSRAVRPKKNIVRIKHGMVVPPGRHSTADLSAEIVETQEKEEEEDAHEGENSDLLIKLFFSFFSLILIVTVIDEEEEDSYHVLRKAAKAHWITMKEYYKAATDAYAEADLSLACKLLEQGQLYNEKAREADKKSAEVILEESKKENRDEASNYESSAYATLLILVLKLLEKEAINWTEEGNGGTIVIRIDEINPQKLSFAKKAR</sequence>
<dbReference type="InterPro" id="IPR056254">
    <property type="entry name" value="At5g58720/SDE5-like_UBA-like"/>
</dbReference>
<reference evidence="2 3" key="1">
    <citation type="submission" date="2024-01" db="EMBL/GenBank/DDBJ databases">
        <title>Genome assemblies of Stephania.</title>
        <authorList>
            <person name="Yang L."/>
        </authorList>
    </citation>
    <scope>NUCLEOTIDE SEQUENCE [LARGE SCALE GENOMIC DNA]</scope>
    <source>
        <strain evidence="2">QJT</strain>
        <tissue evidence="2">Leaf</tissue>
    </source>
</reference>
<dbReference type="Proteomes" id="UP001417504">
    <property type="component" value="Unassembled WGS sequence"/>
</dbReference>
<proteinExistence type="predicted"/>
<organism evidence="2 3">
    <name type="scientific">Stephania japonica</name>
    <dbReference type="NCBI Taxonomy" id="461633"/>
    <lineage>
        <taxon>Eukaryota</taxon>
        <taxon>Viridiplantae</taxon>
        <taxon>Streptophyta</taxon>
        <taxon>Embryophyta</taxon>
        <taxon>Tracheophyta</taxon>
        <taxon>Spermatophyta</taxon>
        <taxon>Magnoliopsida</taxon>
        <taxon>Ranunculales</taxon>
        <taxon>Menispermaceae</taxon>
        <taxon>Menispermoideae</taxon>
        <taxon>Cissampelideae</taxon>
        <taxon>Stephania</taxon>
    </lineage>
</organism>
<dbReference type="AlphaFoldDB" id="A0AAP0KJF3"/>
<accession>A0AAP0KJF3</accession>
<evidence type="ECO:0000313" key="2">
    <source>
        <dbReference type="EMBL" id="KAK9152734.1"/>
    </source>
</evidence>
<dbReference type="PANTHER" id="PTHR47872">
    <property type="entry name" value="NUCLEAR RNA EXPORT FACTOR SDE5-RELATED"/>
    <property type="match status" value="1"/>
</dbReference>
<dbReference type="Pfam" id="PF08590">
    <property type="entry name" value="DUF1771"/>
    <property type="match status" value="1"/>
</dbReference>
<evidence type="ECO:0000313" key="3">
    <source>
        <dbReference type="Proteomes" id="UP001417504"/>
    </source>
</evidence>
<feature type="domain" description="DUF1771" evidence="1">
    <location>
        <begin position="370"/>
        <end position="435"/>
    </location>
</feature>